<evidence type="ECO:0000256" key="4">
    <source>
        <dbReference type="ARBA" id="ARBA00022825"/>
    </source>
</evidence>
<feature type="domain" description="PKD" evidence="8">
    <location>
        <begin position="1380"/>
        <end position="1427"/>
    </location>
</feature>
<dbReference type="Pfam" id="PF18911">
    <property type="entry name" value="PKD_4"/>
    <property type="match status" value="7"/>
</dbReference>
<organism evidence="9 10">
    <name type="scientific">Geochorda subterranea</name>
    <dbReference type="NCBI Taxonomy" id="3109564"/>
    <lineage>
        <taxon>Bacteria</taxon>
        <taxon>Bacillati</taxon>
        <taxon>Bacillota</taxon>
        <taxon>Limnochordia</taxon>
        <taxon>Limnochordales</taxon>
        <taxon>Geochordaceae</taxon>
        <taxon>Geochorda</taxon>
    </lineage>
</organism>
<name>A0ABZ1BS37_9FIRM</name>
<keyword evidence="7" id="KW-0732">Signal</keyword>
<evidence type="ECO:0000256" key="1">
    <source>
        <dbReference type="ARBA" id="ARBA00011073"/>
    </source>
</evidence>
<evidence type="ECO:0000259" key="8">
    <source>
        <dbReference type="PROSITE" id="PS50093"/>
    </source>
</evidence>
<dbReference type="InterPro" id="IPR035986">
    <property type="entry name" value="PKD_dom_sf"/>
</dbReference>
<dbReference type="SUPFAM" id="SSF50969">
    <property type="entry name" value="YVTN repeat-like/Quinoprotein amine dehydrogenase"/>
    <property type="match status" value="1"/>
</dbReference>
<dbReference type="CDD" id="cd07473">
    <property type="entry name" value="Peptidases_S8_Subtilisin_like"/>
    <property type="match status" value="1"/>
</dbReference>
<dbReference type="PRINTS" id="PR00723">
    <property type="entry name" value="SUBTILISIN"/>
</dbReference>
<keyword evidence="4 5" id="KW-0720">Serine protease</keyword>
<keyword evidence="10" id="KW-1185">Reference proteome</keyword>
<feature type="active site" description="Charge relay system" evidence="5">
    <location>
        <position position="189"/>
    </location>
</feature>
<evidence type="ECO:0000256" key="7">
    <source>
        <dbReference type="SAM" id="SignalP"/>
    </source>
</evidence>
<feature type="domain" description="PKD" evidence="8">
    <location>
        <begin position="920"/>
        <end position="1002"/>
    </location>
</feature>
<dbReference type="Gene3D" id="3.40.50.200">
    <property type="entry name" value="Peptidase S8/S53 domain"/>
    <property type="match status" value="1"/>
</dbReference>
<dbReference type="SUPFAM" id="SSF52743">
    <property type="entry name" value="Subtilisin-like"/>
    <property type="match status" value="1"/>
</dbReference>
<dbReference type="PROSITE" id="PS00138">
    <property type="entry name" value="SUBTILASE_SER"/>
    <property type="match status" value="1"/>
</dbReference>
<protein>
    <submittedName>
        <fullName evidence="9">PKD domain-containing protein</fullName>
    </submittedName>
</protein>
<dbReference type="Gene3D" id="2.130.10.10">
    <property type="entry name" value="YVTN repeat-like/Quinoprotein amine dehydrogenase"/>
    <property type="match status" value="2"/>
</dbReference>
<evidence type="ECO:0000256" key="3">
    <source>
        <dbReference type="ARBA" id="ARBA00022801"/>
    </source>
</evidence>
<dbReference type="SUPFAM" id="SSF49299">
    <property type="entry name" value="PKD domain"/>
    <property type="match status" value="8"/>
</dbReference>
<dbReference type="InterPro" id="IPR000209">
    <property type="entry name" value="Peptidase_S8/S53_dom"/>
</dbReference>
<dbReference type="InterPro" id="IPR013783">
    <property type="entry name" value="Ig-like_fold"/>
</dbReference>
<keyword evidence="2 5" id="KW-0645">Protease</keyword>
<dbReference type="PROSITE" id="PS00137">
    <property type="entry name" value="SUBTILASE_HIS"/>
    <property type="match status" value="1"/>
</dbReference>
<feature type="domain" description="PKD" evidence="8">
    <location>
        <begin position="3120"/>
        <end position="3200"/>
    </location>
</feature>
<reference evidence="10" key="1">
    <citation type="submission" date="2023-12" db="EMBL/GenBank/DDBJ databases">
        <title>Novel isolates from deep terrestrial aquifers shed light on the physiology and ecology of the class Limnochordia.</title>
        <authorList>
            <person name="Karnachuk O.V."/>
            <person name="Lukina A.P."/>
            <person name="Avakyan M.R."/>
            <person name="Kadnikov V."/>
            <person name="Begmatov S."/>
            <person name="Beletsky A.V."/>
            <person name="Mardanov A.V."/>
            <person name="Ravin N.V."/>
        </authorList>
    </citation>
    <scope>NUCLEOTIDE SEQUENCE [LARGE SCALE GENOMIC DNA]</scope>
    <source>
        <strain evidence="10">LN</strain>
    </source>
</reference>
<dbReference type="PROSITE" id="PS51892">
    <property type="entry name" value="SUBTILASE"/>
    <property type="match status" value="1"/>
</dbReference>
<dbReference type="EMBL" id="CP141614">
    <property type="protein sequence ID" value="WRP15624.1"/>
    <property type="molecule type" value="Genomic_DNA"/>
</dbReference>
<feature type="domain" description="PKD" evidence="8">
    <location>
        <begin position="3205"/>
        <end position="3287"/>
    </location>
</feature>
<evidence type="ECO:0000313" key="10">
    <source>
        <dbReference type="Proteomes" id="UP001333102"/>
    </source>
</evidence>
<dbReference type="InterPro" id="IPR023828">
    <property type="entry name" value="Peptidase_S8_Ser-AS"/>
</dbReference>
<comment type="similarity">
    <text evidence="1 5">Belongs to the peptidase S8 family.</text>
</comment>
<proteinExistence type="inferred from homology"/>
<feature type="signal peptide" evidence="7">
    <location>
        <begin position="1"/>
        <end position="17"/>
    </location>
</feature>
<gene>
    <name evidence="9" type="ORF">VLY81_05530</name>
</gene>
<dbReference type="InterPro" id="IPR054399">
    <property type="entry name" value="Fervidolysin-like_N_prodom"/>
</dbReference>
<accession>A0ABZ1BS37</accession>
<dbReference type="CDD" id="cd00146">
    <property type="entry name" value="PKD"/>
    <property type="match status" value="7"/>
</dbReference>
<dbReference type="Pfam" id="PF00082">
    <property type="entry name" value="Peptidase_S8"/>
    <property type="match status" value="1"/>
</dbReference>
<dbReference type="InterPro" id="IPR015500">
    <property type="entry name" value="Peptidase_S8_subtilisin-rel"/>
</dbReference>
<dbReference type="PANTHER" id="PTHR43806:SF11">
    <property type="entry name" value="CEREVISIN-RELATED"/>
    <property type="match status" value="1"/>
</dbReference>
<dbReference type="PROSITE" id="PS50093">
    <property type="entry name" value="PKD"/>
    <property type="match status" value="8"/>
</dbReference>
<feature type="domain" description="PKD" evidence="8">
    <location>
        <begin position="2898"/>
        <end position="2959"/>
    </location>
</feature>
<sequence length="3477" mass="373655">MALVGLLLAAGGPTVQAADVSPPEKERSAWQSGALEYHPGRVIVRLRDDMAGAAGVQALRDLGYAVARPVSFRPSADFPDGLTLYVVDLPEGQTAEQAVGRLSQSPGVLYVERDWKVYKDQAVLPRQAVMPDDPAFMAGAMWGLHNQEIPEPYVDPYMVGEPVDDADIDMPEGWVRHTDSSQVIVAIIDTGAYVQHPDLADNIWVNEAELYGQPGVDDDQNGFVDDLHGWDFFNNDNSVWDPDERDIYGYLNDEHGTHVAGTIGALTDNGIGVAGINWRIQIMVLKFLGPQGGYTSDAIRALAYASANGAMLTSNSWGGGGFSQALKDAIEASGMLFVAAAGNSNANNDSTPHYPSSYDSPNIVAVAASMQNDQRANYPGWWGSNWGARSVDLFAPGGFILSTVPPDPPPAPGEPPEEAYAFFYGTSMATPHVTGVAAALIAMHPDLPQYPGAPGWTPGSPSIKEVILQTVDRKPQFEGLVSSGGRLNAAQALAMSLPPVIVEATAEPTEGPPPLAVSFSAQATDPDGEVVDVWWDFGDGSEPVHSDEVVHTYQEQGNFEATFHAVDDSGLESVAVIPIRVLLPPDIEVSPISMDVHLDWDQSEDRTLAIANRGEGPLHWTVGIVPGEGPSAPASGTAVDVRALELAKEEADPRVNPPQPYGRGGPDEYGYVWIDSDEPGGPRFEWLDIRASGVRLPITGDDQSADVDLPFPFPFYGELKSRVRVSSNGYLTFGTFGTDWSNDPIPSTAQPNDLIAVFWDDLTLSQGNVYAWGSPEEGIFIVQYDGARRLGTLQRYDFQVILRADGSIVMQYLLMEPGRLDEATIGIEDASGQTGLQVAFNQAYVHNELAVGIYPMWVSASPVQGTVQPGEVADVTLTFQALRLPEGEYPATVVVRSDDPDQPEVSVATRLFVNALQPPVIEQIAAQPWAGAAPLEVHFSAQVRDPDGQVVSVLWDFGDGSDPVSGTLDVVHVYEVEGEYEATLTVVDDEGLTASASVPIVVRPQPSISVEPPSFRALVRAHRIRTETLRIENTGEASLEYTIRVETSQGTAAVPAEDLPPWEPGSKEAVDPRGGRLHPQGFGGPDAFGYLWRDSDEASGPAFEWVEISGVGTRLLLSEDGFESVELPWPFPFYGQEKQHVVISANGYLTFGTTGGDYTNDPIPSSSTPNDLLAVWWDDLSPQRGDGAVYYHHDPVGDRFIVQWTDVQRYPGRGSHTFQAILYPDGRVVYQYLEMAFGQPGDEASATVGIENADGTDGLEVLFNAAGYIHDGLAIAFWPYRWLAVEPQAGTVEPGEAADVEVVMDLTPVAGGILNGVLIVESNDLSQPQVRVPVQVEVLANQPPVIDAAGVNPSRGPLGTTFQFVAAANDPDGSIADVYWDFGDGSGPVHAFVATHAYASEGVYTATFTAVDNDGYRSSASVTVRVQQTPQARWAPRQLFMEVAAGQSTSATLTLSNDGAGPLVFGSAEEGTRWVATPERLVAPHEVQEPDTRTAEGMYAPNPDPDRSPWLPEAVGDVITSWPAPAPIGLAWGVGVNWRTGHLVISDPDLLQDFVVPPDGSAPVASWPTPWAGAWPGDMAFDGTTIWQVNVGGDNGLYRLDPMTGEVLASITSVPWGISQRGLAYDPETDTFLVGGWNEDVIYRVAGLSHPNPGTLVESWSMPVGIAGLAYHPNAGILIVASNAAPDMIYFVDVATRTTVAQFPHPAQGSYGGAGIELDADGRLWVASQTDNRLYLVETGLGPVSGWLRWQPESGEVPPGGSMAITVTVDASTLQVGEHQGSVVLTTNDPEHPLIMVPVSARVAAPPVIAEATADPTLGEPPLTVRFRAVVIPGDSPLATTRWSFGDGSRADGLEAEHTYTSEGRYEATFTVVDTLGGTASVSLPIEVRLLPSPTVDPTRIETTLTATGVESHTVSLGNVEGNAPLEFRVRVREGAAPVIALPRRVGTVADPDAPTAQGLYEPLAPELAQRIRANVRPDAVGDVLAAWPLPAEIVLGWGVGYDQTKLWISDPEQRKDFWTTPAGQLVGSVDTPWAGSWPADLAYDERHGLIWQVNVGGDNALYGLDPQTGEVVAVIDDPQWSAVSQRGVAYRDDNDTLYVGGWNEDIIYQVKGLSWDQPGQVLAAWSLSGAGISGLAWHPDGLLWVATNSPGDYIYGLDLETLEIVYQLPGPSGGDYLGAGLTLHEDGNLWAVTQDNMAYLISTEMPLRRGITVEPSSGIVPPGESRTLTLTIDAAQLGLPGQDVASYLEIMTNHPLQPVLTVDVVTHILPGPSIEELTVSPTLGEPPLEVSVSARVAGPVHPIVDVWWDFGDGSEPVHALRASHVYTSEGTYEISLHAVDAVGVETVARRTVEVRYLPVLEVEPASLAAHLTQGEQTQQVLTVRNAGERQAMNYWITTAPSFSGAPEYRRFASRPREKGEAEPRGWPVTYGSGGPDQYGYVWIDSRDPDGPGYEWVEIRDVGTPVTLDDESGVVVELPWSFPFYGQLKQQVAIASNGYLTFGTATRGYWTNTPIPDPAQPNDLIAPFWTDLDPGQAGSVYYHYDEAGDRFVVEYEAVPEWGLSGSAHTFQIILHRDGSILYQYRSLQGDLTSVTVGIENATGSDGLQVVYNAPYLEDGLAVLLTPVGRLVQVAPEAGYLLPGMAQDVMVTLGDPAAAAGLYRINLFVMSDDPFRPQVVVPVTLDINGVPQVSILAPQEGAVLQGPAEVRWRVDDDDEVSVDVAYSPDGGESWTPIAQGLTGVDRLLWETESVPAGEGYRVRVTATDLEGQVGHAVSGTFAVHRPPQVAILAPEAGSLLARPQAVIRWEASDPEDGDDVVIDLHYRIGEGAWRRIAFNQPNTGQYTWDIREVPTSAEVALRLSVRDREGGLRQVVVGPLTVTDLPVADFLFEPPDGITTETDIRFVDRSTDPDGAVSGWQWSFGDGATSAEQQPTHRYAQAGIYDVRLVVVDDVGAASAPVRQTLAVGAPEAPVVGFIYRDTVPGEDTLDAMALVGLWVTKYGDGTPRIATARFDGDPVGGAGFQEVGGFFDLHLDASEGVAALEGRWHFPEDVAHPESLILVWYDPRAGRWNRVEPQRLTVAPGGGYGGYIRFTIDASSTPRIDQLGGTLFGGVVNQAPVAAFAVEPESPTVLDTVRFVDASSDPDDNLVAWAWDLGDGATSSERNPQHRYARKGTYTVRLTVTDAAGEEATVQRLVQVVNAAPIAAFRHEPEAPTILDTVRFVQEATDPDGEDDLVAWAWDLGDGATSSERNPEHRYARKGTYTVRLTVTDADGATTTAQRALQVGNVPPQVRIVEPKAGTVWTGIQVIEYEATDADGDPLTIAFDYRPADGGGEWQLIAQEQPNAGKFAWHTASVKRGGRYELRVTASDGEASASAISEPFVVSVVEGLVTHGPNPARDAVTFYFDLGERSGELHVFRIDGRPVARWRLADGTTSLVWDLTDADGRVLGSGLYLYVVVTETGETSGVRRLVVER</sequence>
<dbReference type="InterPro" id="IPR034204">
    <property type="entry name" value="PfSUB1-like_cat_dom"/>
</dbReference>
<evidence type="ECO:0000256" key="2">
    <source>
        <dbReference type="ARBA" id="ARBA00022670"/>
    </source>
</evidence>
<feature type="domain" description="PKD" evidence="8">
    <location>
        <begin position="500"/>
        <end position="581"/>
    </location>
</feature>
<dbReference type="InterPro" id="IPR050131">
    <property type="entry name" value="Peptidase_S8_subtilisin-like"/>
</dbReference>
<dbReference type="InterPro" id="IPR011044">
    <property type="entry name" value="Quino_amine_DH_bsu"/>
</dbReference>
<feature type="chain" id="PRO_5046252354" evidence="7">
    <location>
        <begin position="18"/>
        <end position="3477"/>
    </location>
</feature>
<dbReference type="SUPFAM" id="SSF63829">
    <property type="entry name" value="Calcium-dependent phosphotriesterase"/>
    <property type="match status" value="1"/>
</dbReference>
<feature type="domain" description="PKD" evidence="8">
    <location>
        <begin position="2309"/>
        <end position="2355"/>
    </location>
</feature>
<dbReference type="InterPro" id="IPR036852">
    <property type="entry name" value="Peptidase_S8/S53_dom_sf"/>
</dbReference>
<dbReference type="InterPro" id="IPR022398">
    <property type="entry name" value="Peptidase_S8_His-AS"/>
</dbReference>
<feature type="region of interest" description="Disordered" evidence="6">
    <location>
        <begin position="1055"/>
        <end position="1074"/>
    </location>
</feature>
<dbReference type="InterPro" id="IPR000601">
    <property type="entry name" value="PKD_dom"/>
</dbReference>
<dbReference type="Gene3D" id="2.60.40.10">
    <property type="entry name" value="Immunoglobulins"/>
    <property type="match status" value="9"/>
</dbReference>
<dbReference type="PANTHER" id="PTHR43806">
    <property type="entry name" value="PEPTIDASE S8"/>
    <property type="match status" value="1"/>
</dbReference>
<dbReference type="InterPro" id="IPR015943">
    <property type="entry name" value="WD40/YVTN_repeat-like_dom_sf"/>
</dbReference>
<feature type="active site" description="Charge relay system" evidence="5">
    <location>
        <position position="255"/>
    </location>
</feature>
<keyword evidence="3 5" id="KW-0378">Hydrolase</keyword>
<dbReference type="Pfam" id="PF00801">
    <property type="entry name" value="PKD"/>
    <property type="match status" value="1"/>
</dbReference>
<evidence type="ECO:0000256" key="5">
    <source>
        <dbReference type="PROSITE-ProRule" id="PRU01240"/>
    </source>
</evidence>
<feature type="active site" description="Charge relay system" evidence="5">
    <location>
        <position position="427"/>
    </location>
</feature>
<dbReference type="InterPro" id="IPR022409">
    <property type="entry name" value="PKD/Chitinase_dom"/>
</dbReference>
<evidence type="ECO:0000256" key="6">
    <source>
        <dbReference type="SAM" id="MobiDB-lite"/>
    </source>
</evidence>
<dbReference type="RefSeq" id="WP_324670030.1">
    <property type="nucleotide sequence ID" value="NZ_CP141614.1"/>
</dbReference>
<evidence type="ECO:0000313" key="9">
    <source>
        <dbReference type="EMBL" id="WRP15624.1"/>
    </source>
</evidence>
<dbReference type="SMART" id="SM00089">
    <property type="entry name" value="PKD"/>
    <property type="match status" value="9"/>
</dbReference>
<feature type="compositionally biased region" description="Basic and acidic residues" evidence="6">
    <location>
        <begin position="1065"/>
        <end position="1074"/>
    </location>
</feature>
<dbReference type="Proteomes" id="UP001333102">
    <property type="component" value="Chromosome"/>
</dbReference>
<dbReference type="Pfam" id="PF22148">
    <property type="entry name" value="Fervidolysin_NPro-like"/>
    <property type="match status" value="1"/>
</dbReference>
<dbReference type="Gene3D" id="2.60.40.4070">
    <property type="match status" value="1"/>
</dbReference>
<feature type="domain" description="PKD" evidence="8">
    <location>
        <begin position="1836"/>
        <end position="1895"/>
    </location>
</feature>